<dbReference type="EMBL" id="RBRY01000026">
    <property type="protein sequence ID" value="RMR62320.1"/>
    <property type="molecule type" value="Genomic_DNA"/>
</dbReference>
<organism evidence="1 2">
    <name type="scientific">Pseudomonas cichorii</name>
    <dbReference type="NCBI Taxonomy" id="36746"/>
    <lineage>
        <taxon>Bacteria</taxon>
        <taxon>Pseudomonadati</taxon>
        <taxon>Pseudomonadota</taxon>
        <taxon>Gammaproteobacteria</taxon>
        <taxon>Pseudomonadales</taxon>
        <taxon>Pseudomonadaceae</taxon>
        <taxon>Pseudomonas</taxon>
    </lineage>
</organism>
<sequence>MDSQPTSDSAESLWDYVQALNDEQKIIRSVSNSALLLPVETVLSLLKTSLREILNAARQYKPHLPVDKTVIKLLRAPDRIPTRGTFLRLFRDIPHQVIFRHLIDQQKDGYAWPVGDGWYTLFASPMFRHEVARDFWINFVQEAKTLNAVEMRSDKGLLNQLHAYANAPSADRFGCTAVRHLLVARLNEIDDENVARDDTIVRHAIVADRFAVLLRILAWLVADMVVDIWEMVEQDGMQDIVPFESLLPAYDPVTGQWSNPTTRALEQLAKRAGWKHKQRAITFLGNLWDKHDSREKEPGSRTKTLRHWEQRKKGRPKFETLRSLAHAVTVEQALLAEVSAEGRDYDTWMQAVILRIGETLSETLHMLTTLGIEESSIRGVMDAYRGEYRFARAALGKPMSSV</sequence>
<dbReference type="AlphaFoldDB" id="A0A3M4WDY7"/>
<evidence type="ECO:0000313" key="1">
    <source>
        <dbReference type="EMBL" id="RMR62320.1"/>
    </source>
</evidence>
<protein>
    <submittedName>
        <fullName evidence="1">Uncharacterized protein</fullName>
    </submittedName>
</protein>
<dbReference type="Proteomes" id="UP000278332">
    <property type="component" value="Unassembled WGS sequence"/>
</dbReference>
<comment type="caution">
    <text evidence="1">The sequence shown here is derived from an EMBL/GenBank/DDBJ whole genome shotgun (WGS) entry which is preliminary data.</text>
</comment>
<accession>A0A3M4WDY7</accession>
<dbReference type="RefSeq" id="WP_122320411.1">
    <property type="nucleotide sequence ID" value="NZ_RBRY01000026.1"/>
</dbReference>
<name>A0A3M4WDY7_PSECI</name>
<evidence type="ECO:0000313" key="2">
    <source>
        <dbReference type="Proteomes" id="UP000278332"/>
    </source>
</evidence>
<proteinExistence type="predicted"/>
<gene>
    <name evidence="1" type="ORF">ALP84_200032</name>
</gene>
<reference evidence="1 2" key="1">
    <citation type="submission" date="2018-08" db="EMBL/GenBank/DDBJ databases">
        <title>Recombination of ecologically and evolutionarily significant loci maintains genetic cohesion in the Pseudomonas syringae species complex.</title>
        <authorList>
            <person name="Dillon M."/>
            <person name="Thakur S."/>
            <person name="Almeida R.N.D."/>
            <person name="Weir B.S."/>
            <person name="Guttman D.S."/>
        </authorList>
    </citation>
    <scope>NUCLEOTIDE SEQUENCE [LARGE SCALE GENOMIC DNA]</scope>
    <source>
        <strain evidence="1 2">ICMP 6917</strain>
    </source>
</reference>